<accession>A0A1F6UYX5</accession>
<dbReference type="CDD" id="cd02953">
    <property type="entry name" value="DsbDgamma"/>
    <property type="match status" value="1"/>
</dbReference>
<evidence type="ECO:0000256" key="8">
    <source>
        <dbReference type="SAM" id="SignalP"/>
    </source>
</evidence>
<organism evidence="10 11">
    <name type="scientific">Candidatus Muproteobacteria bacterium RBG_16_60_9</name>
    <dbReference type="NCBI Taxonomy" id="1817755"/>
    <lineage>
        <taxon>Bacteria</taxon>
        <taxon>Pseudomonadati</taxon>
        <taxon>Pseudomonadota</taxon>
        <taxon>Candidatus Muproteobacteria</taxon>
    </lineage>
</organism>
<dbReference type="Pfam" id="PF11412">
    <property type="entry name" value="DsbD_N"/>
    <property type="match status" value="2"/>
</dbReference>
<keyword evidence="5 7" id="KW-1133">Transmembrane helix</keyword>
<feature type="signal peptide" evidence="8">
    <location>
        <begin position="1"/>
        <end position="18"/>
    </location>
</feature>
<dbReference type="GO" id="GO:0015035">
    <property type="term" value="F:protein-disulfide reductase activity"/>
    <property type="evidence" value="ECO:0007669"/>
    <property type="project" value="TreeGrafter"/>
</dbReference>
<keyword evidence="8" id="KW-0732">Signal</keyword>
<comment type="caution">
    <text evidence="10">The sequence shown here is derived from an EMBL/GenBank/DDBJ whole genome shotgun (WGS) entry which is preliminary data.</text>
</comment>
<dbReference type="Pfam" id="PF02683">
    <property type="entry name" value="DsbD_TM"/>
    <property type="match status" value="1"/>
</dbReference>
<dbReference type="GO" id="GO:0017004">
    <property type="term" value="P:cytochrome complex assembly"/>
    <property type="evidence" value="ECO:0007669"/>
    <property type="project" value="UniProtKB-KW"/>
</dbReference>
<dbReference type="EMBL" id="MFSP01000173">
    <property type="protein sequence ID" value="OGI62595.1"/>
    <property type="molecule type" value="Genomic_DNA"/>
</dbReference>
<keyword evidence="3 7" id="KW-0812">Transmembrane</keyword>
<reference evidence="10 11" key="1">
    <citation type="journal article" date="2016" name="Nat. Commun.">
        <title>Thousands of microbial genomes shed light on interconnected biogeochemical processes in an aquifer system.</title>
        <authorList>
            <person name="Anantharaman K."/>
            <person name="Brown C.T."/>
            <person name="Hug L.A."/>
            <person name="Sharon I."/>
            <person name="Castelle C.J."/>
            <person name="Probst A.J."/>
            <person name="Thomas B.C."/>
            <person name="Singh A."/>
            <person name="Wilkins M.J."/>
            <person name="Karaoz U."/>
            <person name="Brodie E.L."/>
            <person name="Williams K.H."/>
            <person name="Hubbard S.S."/>
            <person name="Banfield J.F."/>
        </authorList>
    </citation>
    <scope>NUCLEOTIDE SEQUENCE [LARGE SCALE GENOMIC DNA]</scope>
</reference>
<dbReference type="PROSITE" id="PS51352">
    <property type="entry name" value="THIOREDOXIN_2"/>
    <property type="match status" value="1"/>
</dbReference>
<evidence type="ECO:0000256" key="6">
    <source>
        <dbReference type="ARBA" id="ARBA00023136"/>
    </source>
</evidence>
<dbReference type="Proteomes" id="UP000179076">
    <property type="component" value="Unassembled WGS sequence"/>
</dbReference>
<dbReference type="InterPro" id="IPR036249">
    <property type="entry name" value="Thioredoxin-like_sf"/>
</dbReference>
<dbReference type="PANTHER" id="PTHR32234">
    <property type="entry name" value="THIOL:DISULFIDE INTERCHANGE PROTEIN DSBD"/>
    <property type="match status" value="1"/>
</dbReference>
<dbReference type="SUPFAM" id="SSF52833">
    <property type="entry name" value="Thioredoxin-like"/>
    <property type="match status" value="1"/>
</dbReference>
<keyword evidence="4" id="KW-0201">Cytochrome c-type biogenesis</keyword>
<dbReference type="GO" id="GO:0005886">
    <property type="term" value="C:plasma membrane"/>
    <property type="evidence" value="ECO:0007669"/>
    <property type="project" value="UniProtKB-SubCell"/>
</dbReference>
<evidence type="ECO:0000256" key="5">
    <source>
        <dbReference type="ARBA" id="ARBA00022989"/>
    </source>
</evidence>
<dbReference type="AlphaFoldDB" id="A0A1F6UYX5"/>
<sequence length="770" mass="82293">MIKRLLWLLAFCAGAAFAAPEDALLPPDQAFALTARANGNTLEASWRIARGYYLYRDKFKFEALDQTIRILPASLPPGKAKEDPYFGRTEIYVDRVTVKIPYEPLGAATHARIRITAQGCNEPVGVCYPPITKELTVALPSAGAQLGAASILQQTGRTKVGASLALGLSDQAAPTVGPDQAFHVDAVGLDAHTLGVRVSIAECCYLYREKTRFSLSAADGSPLSTDLRLGAIDLPAGEVVNDEFFGRTEVFRRELDLRLPLLGARPTADFALNVSYQGCADKGVAICYEPTARRFLIANSGGRLTIGAGQKIETGPFAVAAQAPPPAPERGRGLQLLLAMLGAFGAGLLLTFTPCVLPMIPIISSVLVGAEAARLTKLRAGLLTYTYVLGTALTYTVAGAVAGATGEQMQAYFQNPWAIGTFSALLVLFALSMFGLYEIHVPHAVQSFLHQHSSQVRHKAKRWVGGEFIGVFVLGVFSALIIGACVTPVLASALAAAIKTEDATMGASIMFALANGQGAILVAIGVSEGLLLPRGGPWMNTVKHVFGALLVAVAIYLLTALQEVPVLLLWGAFFIICGVYLGATQALPKDTSGWRYLWKGLGTLLLVWGVLALIGGFMGSRDILNPLPRGAASVASVGPAAKSSVSLAAEAPLFERIATWEKLQSRLAEAHQSGKPVILDYYATWCTDCVRMEQSTFHDPLVRETIVARFVALQADVTEPNDDSRAMKQKFGVFGPPAMLFLRADGSEARELRFYGYKSATDLMETLSKL</sequence>
<dbReference type="InterPro" id="IPR003834">
    <property type="entry name" value="Cyt_c_assmbl_TM_dom"/>
</dbReference>
<evidence type="ECO:0000259" key="9">
    <source>
        <dbReference type="PROSITE" id="PS51352"/>
    </source>
</evidence>
<evidence type="ECO:0000256" key="7">
    <source>
        <dbReference type="SAM" id="Phobius"/>
    </source>
</evidence>
<name>A0A1F6UYX5_9PROT</name>
<gene>
    <name evidence="10" type="ORF">A2W18_09455</name>
</gene>
<feature type="domain" description="Thioredoxin" evidence="9">
    <location>
        <begin position="645"/>
        <end position="770"/>
    </location>
</feature>
<feature type="transmembrane region" description="Helical" evidence="7">
    <location>
        <begin position="382"/>
        <end position="405"/>
    </location>
</feature>
<evidence type="ECO:0000256" key="2">
    <source>
        <dbReference type="ARBA" id="ARBA00022475"/>
    </source>
</evidence>
<dbReference type="Gene3D" id="2.60.40.1250">
    <property type="entry name" value="Thiol:disulfide interchange protein DsbD, N-terminal domain"/>
    <property type="match status" value="2"/>
</dbReference>
<dbReference type="InterPro" id="IPR036929">
    <property type="entry name" value="DsbDN_sf"/>
</dbReference>
<dbReference type="PANTHER" id="PTHR32234:SF0">
    <property type="entry name" value="THIOL:DISULFIDE INTERCHANGE PROTEIN DSBD"/>
    <property type="match status" value="1"/>
</dbReference>
<dbReference type="InterPro" id="IPR028250">
    <property type="entry name" value="DsbDN"/>
</dbReference>
<evidence type="ECO:0000256" key="4">
    <source>
        <dbReference type="ARBA" id="ARBA00022748"/>
    </source>
</evidence>
<feature type="transmembrane region" description="Helical" evidence="7">
    <location>
        <begin position="337"/>
        <end position="370"/>
    </location>
</feature>
<feature type="transmembrane region" description="Helical" evidence="7">
    <location>
        <begin position="509"/>
        <end position="532"/>
    </location>
</feature>
<proteinExistence type="predicted"/>
<feature type="transmembrane region" description="Helical" evidence="7">
    <location>
        <begin position="567"/>
        <end position="584"/>
    </location>
</feature>
<dbReference type="SUPFAM" id="SSF74863">
    <property type="entry name" value="Thiol:disulfide interchange protein DsbD, N-terminal domain (DsbD-alpha)"/>
    <property type="match status" value="2"/>
</dbReference>
<dbReference type="GO" id="GO:0045454">
    <property type="term" value="P:cell redox homeostasis"/>
    <property type="evidence" value="ECO:0007669"/>
    <property type="project" value="TreeGrafter"/>
</dbReference>
<protein>
    <recommendedName>
        <fullName evidence="9">Thioredoxin domain-containing protein</fullName>
    </recommendedName>
</protein>
<evidence type="ECO:0000313" key="10">
    <source>
        <dbReference type="EMBL" id="OGI62595.1"/>
    </source>
</evidence>
<feature type="transmembrane region" description="Helical" evidence="7">
    <location>
        <begin position="417"/>
        <end position="437"/>
    </location>
</feature>
<dbReference type="Gene3D" id="3.40.30.10">
    <property type="entry name" value="Glutaredoxin"/>
    <property type="match status" value="1"/>
</dbReference>
<evidence type="ECO:0000256" key="1">
    <source>
        <dbReference type="ARBA" id="ARBA00004651"/>
    </source>
</evidence>
<dbReference type="InterPro" id="IPR013766">
    <property type="entry name" value="Thioredoxin_domain"/>
</dbReference>
<dbReference type="InterPro" id="IPR035671">
    <property type="entry name" value="DsbD_gamma"/>
</dbReference>
<evidence type="ECO:0000256" key="3">
    <source>
        <dbReference type="ARBA" id="ARBA00022692"/>
    </source>
</evidence>
<keyword evidence="6 7" id="KW-0472">Membrane</keyword>
<feature type="transmembrane region" description="Helical" evidence="7">
    <location>
        <begin position="544"/>
        <end position="561"/>
    </location>
</feature>
<keyword evidence="2" id="KW-1003">Cell membrane</keyword>
<evidence type="ECO:0000313" key="11">
    <source>
        <dbReference type="Proteomes" id="UP000179076"/>
    </source>
</evidence>
<feature type="transmembrane region" description="Helical" evidence="7">
    <location>
        <begin position="596"/>
        <end position="618"/>
    </location>
</feature>
<dbReference type="Pfam" id="PF13899">
    <property type="entry name" value="Thioredoxin_7"/>
    <property type="match status" value="1"/>
</dbReference>
<comment type="subcellular location">
    <subcellularLocation>
        <location evidence="1">Cell membrane</location>
        <topology evidence="1">Multi-pass membrane protein</topology>
    </subcellularLocation>
</comment>
<feature type="chain" id="PRO_5009527081" description="Thioredoxin domain-containing protein" evidence="8">
    <location>
        <begin position="19"/>
        <end position="770"/>
    </location>
</feature>
<dbReference type="NCBIfam" id="NF001419">
    <property type="entry name" value="PRK00293.1"/>
    <property type="match status" value="1"/>
</dbReference>
<feature type="transmembrane region" description="Helical" evidence="7">
    <location>
        <begin position="468"/>
        <end position="497"/>
    </location>
</feature>